<feature type="compositionally biased region" description="Polar residues" evidence="4">
    <location>
        <begin position="46"/>
        <end position="56"/>
    </location>
</feature>
<evidence type="ECO:0000256" key="4">
    <source>
        <dbReference type="SAM" id="MobiDB-lite"/>
    </source>
</evidence>
<proteinExistence type="predicted"/>
<evidence type="ECO:0000256" key="2">
    <source>
        <dbReference type="ARBA" id="ARBA00022771"/>
    </source>
</evidence>
<feature type="region of interest" description="Disordered" evidence="4">
    <location>
        <begin position="99"/>
        <end position="288"/>
    </location>
</feature>
<feature type="compositionally biased region" description="Basic residues" evidence="4">
    <location>
        <begin position="173"/>
        <end position="185"/>
    </location>
</feature>
<feature type="region of interest" description="Disordered" evidence="4">
    <location>
        <begin position="32"/>
        <end position="62"/>
    </location>
</feature>
<keyword evidence="3" id="KW-0862">Zinc</keyword>
<feature type="compositionally biased region" description="Low complexity" evidence="4">
    <location>
        <begin position="104"/>
        <end position="114"/>
    </location>
</feature>
<accession>A0A438FAY6</accession>
<organism evidence="5 6">
    <name type="scientific">Vitis vinifera</name>
    <name type="common">Grape</name>
    <dbReference type="NCBI Taxonomy" id="29760"/>
    <lineage>
        <taxon>Eukaryota</taxon>
        <taxon>Viridiplantae</taxon>
        <taxon>Streptophyta</taxon>
        <taxon>Embryophyta</taxon>
        <taxon>Tracheophyta</taxon>
        <taxon>Spermatophyta</taxon>
        <taxon>Magnoliopsida</taxon>
        <taxon>eudicotyledons</taxon>
        <taxon>Gunneridae</taxon>
        <taxon>Pentapetalae</taxon>
        <taxon>rosids</taxon>
        <taxon>Vitales</taxon>
        <taxon>Vitaceae</taxon>
        <taxon>Viteae</taxon>
        <taxon>Vitis</taxon>
    </lineage>
</organism>
<dbReference type="GO" id="GO:0008270">
    <property type="term" value="F:zinc ion binding"/>
    <property type="evidence" value="ECO:0007669"/>
    <property type="project" value="UniProtKB-KW"/>
</dbReference>
<feature type="compositionally biased region" description="Basic residues" evidence="4">
    <location>
        <begin position="227"/>
        <end position="244"/>
    </location>
</feature>
<protein>
    <submittedName>
        <fullName evidence="5">CAX-interacting protein 4</fullName>
    </submittedName>
</protein>
<dbReference type="PANTHER" id="PTHR31437:SF1">
    <property type="entry name" value="PROTEIN SREK1IP1"/>
    <property type="match status" value="1"/>
</dbReference>
<dbReference type="Proteomes" id="UP000288805">
    <property type="component" value="Unassembled WGS sequence"/>
</dbReference>
<dbReference type="AlphaFoldDB" id="A0A438FAY6"/>
<feature type="compositionally biased region" description="Basic and acidic residues" evidence="4">
    <location>
        <begin position="278"/>
        <end position="288"/>
    </location>
</feature>
<sequence length="545" mass="61317">MPATAGRVRMPANNRVHSSAALQTHGIWQSAIGYDPYAPNKDDAKNSSQPKSSNSEPEAENAYASFQGLLALARITGSNADETRGAYPDAIQASVLSGLDKLKGNVGKKVNGKGAVEDESESEEEDESESSDSDADSEIERIIADRYEKKGSSKRRSSRKEVSDDDGSDSRERKKRGRSKRRSGKRVSGDLDDDDDESRRKRRKEKRKKRNDSSDEEKSSDEDKEGRRLRRRKSRKEKRRRRSHRYSDDSDSSGDSDRHKRKSRRAASLSDSDISGSDDSRVGRGTKRDIPELPLYNNCWTAQFSILLFPVGQHPDVCFPMKSLKGGKKGNLNQQGFSRVEEWHPFIGWDNSGLSSLLTKMMAYSHSFNKVAVADCEAYGYGDSALHWLEHSKNSCCGKRFLVKLKWSIEKGCKDLPIYLHSFSKHGIQICIIQSGLVIEWPLKNILALWLHLIIRGIICLRLISNEEIPVVAPIVLHWGKKRLLIWCCCPLVELCKSHTHTHRMLQELLSTSPDAGLFLLVKGFAPEALHTVTKTFSPPVNYTF</sequence>
<feature type="compositionally biased region" description="Basic and acidic residues" evidence="4">
    <location>
        <begin position="138"/>
        <end position="151"/>
    </location>
</feature>
<evidence type="ECO:0000313" key="5">
    <source>
        <dbReference type="EMBL" id="RVW57094.1"/>
    </source>
</evidence>
<evidence type="ECO:0000256" key="1">
    <source>
        <dbReference type="ARBA" id="ARBA00022723"/>
    </source>
</evidence>
<feature type="compositionally biased region" description="Acidic residues" evidence="4">
    <location>
        <begin position="117"/>
        <end position="137"/>
    </location>
</feature>
<reference evidence="5 6" key="1">
    <citation type="journal article" date="2018" name="PLoS Genet.">
        <title>Population sequencing reveals clonal diversity and ancestral inbreeding in the grapevine cultivar Chardonnay.</title>
        <authorList>
            <person name="Roach M.J."/>
            <person name="Johnson D.L."/>
            <person name="Bohlmann J."/>
            <person name="van Vuuren H.J."/>
            <person name="Jones S.J."/>
            <person name="Pretorius I.S."/>
            <person name="Schmidt S.A."/>
            <person name="Borneman A.R."/>
        </authorList>
    </citation>
    <scope>NUCLEOTIDE SEQUENCE [LARGE SCALE GENOMIC DNA]</scope>
    <source>
        <strain evidence="6">cv. Chardonnay</strain>
        <tissue evidence="5">Leaf</tissue>
    </source>
</reference>
<feature type="compositionally biased region" description="Basic residues" evidence="4">
    <location>
        <begin position="200"/>
        <end position="210"/>
    </location>
</feature>
<feature type="compositionally biased region" description="Low complexity" evidence="4">
    <location>
        <begin position="266"/>
        <end position="277"/>
    </location>
</feature>
<evidence type="ECO:0000256" key="3">
    <source>
        <dbReference type="ARBA" id="ARBA00022833"/>
    </source>
</evidence>
<evidence type="ECO:0000313" key="6">
    <source>
        <dbReference type="Proteomes" id="UP000288805"/>
    </source>
</evidence>
<gene>
    <name evidence="5" type="primary">CXIP4_0</name>
    <name evidence="5" type="ORF">CK203_070546</name>
</gene>
<name>A0A438FAY6_VITVI</name>
<comment type="caution">
    <text evidence="5">The sequence shown here is derived from an EMBL/GenBank/DDBJ whole genome shotgun (WGS) entry which is preliminary data.</text>
</comment>
<keyword evidence="2" id="KW-0863">Zinc-finger</keyword>
<dbReference type="EMBL" id="QGNW01001068">
    <property type="protein sequence ID" value="RVW57094.1"/>
    <property type="molecule type" value="Genomic_DNA"/>
</dbReference>
<dbReference type="PANTHER" id="PTHR31437">
    <property type="entry name" value="SREK1IP1 FAMILY MEMBER"/>
    <property type="match status" value="1"/>
</dbReference>
<keyword evidence="1" id="KW-0479">Metal-binding</keyword>